<evidence type="ECO:0000256" key="6">
    <source>
        <dbReference type="PROSITE-ProRule" id="PRU00169"/>
    </source>
</evidence>
<dbReference type="SUPFAM" id="SSF52172">
    <property type="entry name" value="CheY-like"/>
    <property type="match status" value="1"/>
</dbReference>
<evidence type="ECO:0000313" key="11">
    <source>
        <dbReference type="Proteomes" id="UP000262582"/>
    </source>
</evidence>
<dbReference type="GO" id="GO:0032993">
    <property type="term" value="C:protein-DNA complex"/>
    <property type="evidence" value="ECO:0007669"/>
    <property type="project" value="TreeGrafter"/>
</dbReference>
<dbReference type="SMART" id="SM00448">
    <property type="entry name" value="REC"/>
    <property type="match status" value="1"/>
</dbReference>
<feature type="modified residue" description="4-aspartylphosphate" evidence="6">
    <location>
        <position position="66"/>
    </location>
</feature>
<evidence type="ECO:0000313" key="10">
    <source>
        <dbReference type="EMBL" id="RXI28729.1"/>
    </source>
</evidence>
<keyword evidence="3" id="KW-0805">Transcription regulation</keyword>
<dbReference type="GO" id="GO:0000156">
    <property type="term" value="F:phosphorelay response regulator activity"/>
    <property type="evidence" value="ECO:0007669"/>
    <property type="project" value="TreeGrafter"/>
</dbReference>
<dbReference type="Proteomes" id="UP000290588">
    <property type="component" value="Unassembled WGS sequence"/>
</dbReference>
<dbReference type="GO" id="GO:0000976">
    <property type="term" value="F:transcription cis-regulatory region binding"/>
    <property type="evidence" value="ECO:0007669"/>
    <property type="project" value="TreeGrafter"/>
</dbReference>
<name>A0A347U7R3_9BACT</name>
<reference evidence="9 11" key="2">
    <citation type="submission" date="2018-08" db="EMBL/GenBank/DDBJ databases">
        <title>Complete genome of the Arcobacter ellisii type strain LMG 26155.</title>
        <authorList>
            <person name="Miller W.G."/>
            <person name="Yee E."/>
            <person name="Bono J.L."/>
        </authorList>
    </citation>
    <scope>NUCLEOTIDE SEQUENCE [LARGE SCALE GENOMIC DNA]</scope>
    <source>
        <strain evidence="9 11">LMG 26155</strain>
    </source>
</reference>
<keyword evidence="4" id="KW-0238">DNA-binding</keyword>
<dbReference type="PANTHER" id="PTHR48111">
    <property type="entry name" value="REGULATOR OF RPOS"/>
    <property type="match status" value="1"/>
</dbReference>
<dbReference type="InterPro" id="IPR001789">
    <property type="entry name" value="Sig_transdc_resp-reg_receiver"/>
</dbReference>
<dbReference type="PROSITE" id="PS50110">
    <property type="entry name" value="RESPONSE_REGULATORY"/>
    <property type="match status" value="1"/>
</dbReference>
<dbReference type="RefSeq" id="WP_118917099.1">
    <property type="nucleotide sequence ID" value="NZ_CP032097.1"/>
</dbReference>
<dbReference type="GO" id="GO:0006355">
    <property type="term" value="P:regulation of DNA-templated transcription"/>
    <property type="evidence" value="ECO:0007669"/>
    <property type="project" value="TreeGrafter"/>
</dbReference>
<dbReference type="InterPro" id="IPR039420">
    <property type="entry name" value="WalR-like"/>
</dbReference>
<keyword evidence="2" id="KW-0902">Two-component regulatory system</keyword>
<sequence>MDNLKDFIKTLNVLYVEDETSAREISTKILKIFFNRVDAKGNGLEGYFAFKEKYLNNERYDLIISDINMPILDGMEMLEKIREMDTQVPVIFITARHESNILLRAIELQISDFIIKPLSIDTITTIINKASEKLFLINTLLKKNTELELYLKTIEQIAFIIKMDLDFNITYINQLFCNTIACEMSDVIGQNFNLLKSKISTSSVFDNLKENLLNGQIWEDTIKIEKDKNEFIYLKAKIIQILDTSNKNVQEYVFIAYTITDQENEKKELNKKMFQNIAHLKKESHNNLLENKKMEEEIKLLKNHIIQLEEQLINANKSKLSLLTQVEAYEISSLNQSSIKLELLRKKNEEIEQLRKTIQKFEVEKNLLIEKNNDQKHTLENKNNLIDIFQKNELKLNSKIKNLEDIISDLEKQQEKELKKGIFGSVRLSV</sequence>
<dbReference type="AlphaFoldDB" id="A0A347U7R3"/>
<dbReference type="Gene3D" id="3.40.50.2300">
    <property type="match status" value="1"/>
</dbReference>
<dbReference type="SUPFAM" id="SSF55785">
    <property type="entry name" value="PYP-like sensor domain (PAS domain)"/>
    <property type="match status" value="1"/>
</dbReference>
<organism evidence="10 12">
    <name type="scientific">Arcobacter ellisii</name>
    <dbReference type="NCBI Taxonomy" id="913109"/>
    <lineage>
        <taxon>Bacteria</taxon>
        <taxon>Pseudomonadati</taxon>
        <taxon>Campylobacterota</taxon>
        <taxon>Epsilonproteobacteria</taxon>
        <taxon>Campylobacterales</taxon>
        <taxon>Arcobacteraceae</taxon>
        <taxon>Arcobacter</taxon>
    </lineage>
</organism>
<dbReference type="OrthoDB" id="9809318at2"/>
<evidence type="ECO:0000259" key="8">
    <source>
        <dbReference type="PROSITE" id="PS50110"/>
    </source>
</evidence>
<evidence type="ECO:0000256" key="1">
    <source>
        <dbReference type="ARBA" id="ARBA00022553"/>
    </source>
</evidence>
<evidence type="ECO:0000256" key="3">
    <source>
        <dbReference type="ARBA" id="ARBA00023015"/>
    </source>
</evidence>
<keyword evidence="7" id="KW-0175">Coiled coil</keyword>
<feature type="coiled-coil region" evidence="7">
    <location>
        <begin position="277"/>
        <end position="420"/>
    </location>
</feature>
<keyword evidence="5" id="KW-0804">Transcription</keyword>
<dbReference type="CDD" id="cd00156">
    <property type="entry name" value="REC"/>
    <property type="match status" value="1"/>
</dbReference>
<evidence type="ECO:0000256" key="2">
    <source>
        <dbReference type="ARBA" id="ARBA00023012"/>
    </source>
</evidence>
<evidence type="ECO:0000313" key="9">
    <source>
        <dbReference type="EMBL" id="AXX94891.1"/>
    </source>
</evidence>
<dbReference type="Proteomes" id="UP000262582">
    <property type="component" value="Chromosome"/>
</dbReference>
<dbReference type="EMBL" id="CP032097">
    <property type="protein sequence ID" value="AXX94891.1"/>
    <property type="molecule type" value="Genomic_DNA"/>
</dbReference>
<proteinExistence type="predicted"/>
<protein>
    <submittedName>
        <fullName evidence="9">Two-component system response regulator</fullName>
    </submittedName>
</protein>
<dbReference type="KEGG" id="aell:AELL_1224"/>
<evidence type="ECO:0000256" key="5">
    <source>
        <dbReference type="ARBA" id="ARBA00023163"/>
    </source>
</evidence>
<evidence type="ECO:0000256" key="4">
    <source>
        <dbReference type="ARBA" id="ARBA00023125"/>
    </source>
</evidence>
<dbReference type="InterPro" id="IPR035965">
    <property type="entry name" value="PAS-like_dom_sf"/>
</dbReference>
<dbReference type="PANTHER" id="PTHR48111:SF1">
    <property type="entry name" value="TWO-COMPONENT RESPONSE REGULATOR ORR33"/>
    <property type="match status" value="1"/>
</dbReference>
<dbReference type="Pfam" id="PF00072">
    <property type="entry name" value="Response_reg"/>
    <property type="match status" value="1"/>
</dbReference>
<keyword evidence="11" id="KW-1185">Reference proteome</keyword>
<feature type="domain" description="Response regulatory" evidence="8">
    <location>
        <begin position="12"/>
        <end position="131"/>
    </location>
</feature>
<dbReference type="EMBL" id="NXIG01000020">
    <property type="protein sequence ID" value="RXI28729.1"/>
    <property type="molecule type" value="Genomic_DNA"/>
</dbReference>
<accession>A0A347U7R3</accession>
<keyword evidence="1 6" id="KW-0597">Phosphoprotein</keyword>
<dbReference type="InterPro" id="IPR011006">
    <property type="entry name" value="CheY-like_superfamily"/>
</dbReference>
<evidence type="ECO:0000256" key="7">
    <source>
        <dbReference type="SAM" id="Coils"/>
    </source>
</evidence>
<gene>
    <name evidence="9" type="ORF">AELL_1224</name>
    <name evidence="10" type="ORF">CP962_13710</name>
</gene>
<dbReference type="Gene3D" id="3.30.450.20">
    <property type="entry name" value="PAS domain"/>
    <property type="match status" value="1"/>
</dbReference>
<dbReference type="GO" id="GO:0005829">
    <property type="term" value="C:cytosol"/>
    <property type="evidence" value="ECO:0007669"/>
    <property type="project" value="TreeGrafter"/>
</dbReference>
<reference evidence="10 12" key="1">
    <citation type="submission" date="2017-09" db="EMBL/GenBank/DDBJ databases">
        <title>Genomics of the genus Arcobacter.</title>
        <authorList>
            <person name="Perez-Cataluna A."/>
            <person name="Figueras M.J."/>
            <person name="Salas-Masso N."/>
        </authorList>
    </citation>
    <scope>NUCLEOTIDE SEQUENCE [LARGE SCALE GENOMIC DNA]</scope>
    <source>
        <strain evidence="10 12">CECT 7837</strain>
    </source>
</reference>
<evidence type="ECO:0000313" key="12">
    <source>
        <dbReference type="Proteomes" id="UP000290588"/>
    </source>
</evidence>